<dbReference type="Gene3D" id="3.40.50.150">
    <property type="entry name" value="Vaccinia Virus protein VP39"/>
    <property type="match status" value="1"/>
</dbReference>
<dbReference type="PANTHER" id="PTHR43591:SF10">
    <property type="entry name" value="ABC TRANSMEMBRANE TYPE-1 DOMAIN-CONTAINING PROTEIN-RELATED"/>
    <property type="match status" value="1"/>
</dbReference>
<dbReference type="Pfam" id="PF13489">
    <property type="entry name" value="Methyltransf_23"/>
    <property type="match status" value="1"/>
</dbReference>
<sequence>MAPASLVDLFGETPQDAANAVYRRNSIGADERSPTYHQDKEAQYVLPNDFQEHVRLEIQALHLSNMMGGHVLHAPIKHGGIQRMLDIGCGTGIVTDLMSEKFPQAECIGLDLSAVPSIREHEPNVSFFQGNAATNLPSQWRPIEDRPGLPKDSELFDYIFSRLLICGMTDWPAFIRKEYELVKSGGWVEVHDVAWDWYNINDSVISEDWSWLHTLSMACEQKKGMSFQCGKLVEKWMQEAGFVQIRQFEYRWPFCGNTEETPDMRAFGEYSTTTVPTMLHHMIQRTMDDESGSEENQQEIEAMRADMRWCLLPEAGKYQVFYVTIGRKPE</sequence>
<dbReference type="InterPro" id="IPR029063">
    <property type="entry name" value="SAM-dependent_MTases_sf"/>
</dbReference>
<dbReference type="CDD" id="cd02440">
    <property type="entry name" value="AdoMet_MTases"/>
    <property type="match status" value="1"/>
</dbReference>
<dbReference type="OrthoDB" id="10017101at2759"/>
<gene>
    <name evidence="1" type="ORF">M409DRAFT_19322</name>
</gene>
<dbReference type="PANTHER" id="PTHR43591">
    <property type="entry name" value="METHYLTRANSFERASE"/>
    <property type="match status" value="1"/>
</dbReference>
<dbReference type="Proteomes" id="UP000799537">
    <property type="component" value="Unassembled WGS sequence"/>
</dbReference>
<protein>
    <recommendedName>
        <fullName evidence="3">Methyltransferase domain-containing protein</fullName>
    </recommendedName>
</protein>
<name>A0A6A6CXB9_ZASCE</name>
<organism evidence="1 2">
    <name type="scientific">Zasmidium cellare ATCC 36951</name>
    <dbReference type="NCBI Taxonomy" id="1080233"/>
    <lineage>
        <taxon>Eukaryota</taxon>
        <taxon>Fungi</taxon>
        <taxon>Dikarya</taxon>
        <taxon>Ascomycota</taxon>
        <taxon>Pezizomycotina</taxon>
        <taxon>Dothideomycetes</taxon>
        <taxon>Dothideomycetidae</taxon>
        <taxon>Mycosphaerellales</taxon>
        <taxon>Mycosphaerellaceae</taxon>
        <taxon>Zasmidium</taxon>
    </lineage>
</organism>
<dbReference type="SUPFAM" id="SSF53335">
    <property type="entry name" value="S-adenosyl-L-methionine-dependent methyltransferases"/>
    <property type="match status" value="1"/>
</dbReference>
<dbReference type="GO" id="GO:0008168">
    <property type="term" value="F:methyltransferase activity"/>
    <property type="evidence" value="ECO:0007669"/>
    <property type="project" value="TreeGrafter"/>
</dbReference>
<dbReference type="EMBL" id="ML993585">
    <property type="protein sequence ID" value="KAF2170502.1"/>
    <property type="molecule type" value="Genomic_DNA"/>
</dbReference>
<evidence type="ECO:0008006" key="3">
    <source>
        <dbReference type="Google" id="ProtNLM"/>
    </source>
</evidence>
<dbReference type="GeneID" id="54558153"/>
<reference evidence="1" key="1">
    <citation type="journal article" date="2020" name="Stud. Mycol.">
        <title>101 Dothideomycetes genomes: a test case for predicting lifestyles and emergence of pathogens.</title>
        <authorList>
            <person name="Haridas S."/>
            <person name="Albert R."/>
            <person name="Binder M."/>
            <person name="Bloem J."/>
            <person name="Labutti K."/>
            <person name="Salamov A."/>
            <person name="Andreopoulos B."/>
            <person name="Baker S."/>
            <person name="Barry K."/>
            <person name="Bills G."/>
            <person name="Bluhm B."/>
            <person name="Cannon C."/>
            <person name="Castanera R."/>
            <person name="Culley D."/>
            <person name="Daum C."/>
            <person name="Ezra D."/>
            <person name="Gonzalez J."/>
            <person name="Henrissat B."/>
            <person name="Kuo A."/>
            <person name="Liang C."/>
            <person name="Lipzen A."/>
            <person name="Lutzoni F."/>
            <person name="Magnuson J."/>
            <person name="Mondo S."/>
            <person name="Nolan M."/>
            <person name="Ohm R."/>
            <person name="Pangilinan J."/>
            <person name="Park H.-J."/>
            <person name="Ramirez L."/>
            <person name="Alfaro M."/>
            <person name="Sun H."/>
            <person name="Tritt A."/>
            <person name="Yoshinaga Y."/>
            <person name="Zwiers L.-H."/>
            <person name="Turgeon B."/>
            <person name="Goodwin S."/>
            <person name="Spatafora J."/>
            <person name="Crous P."/>
            <person name="Grigoriev I."/>
        </authorList>
    </citation>
    <scope>NUCLEOTIDE SEQUENCE</scope>
    <source>
        <strain evidence="1">ATCC 36951</strain>
    </source>
</reference>
<dbReference type="AlphaFoldDB" id="A0A6A6CXB9"/>
<keyword evidence="2" id="KW-1185">Reference proteome</keyword>
<evidence type="ECO:0000313" key="1">
    <source>
        <dbReference type="EMBL" id="KAF2170502.1"/>
    </source>
</evidence>
<accession>A0A6A6CXB9</accession>
<evidence type="ECO:0000313" key="2">
    <source>
        <dbReference type="Proteomes" id="UP000799537"/>
    </source>
</evidence>
<dbReference type="RefSeq" id="XP_033671391.1">
    <property type="nucleotide sequence ID" value="XM_033804881.1"/>
</dbReference>
<proteinExistence type="predicted"/>